<feature type="domain" description="Fibronectin type-III" evidence="5">
    <location>
        <begin position="2999"/>
        <end position="3094"/>
    </location>
</feature>
<feature type="domain" description="Fibronectin type-III" evidence="5">
    <location>
        <begin position="4475"/>
        <end position="4568"/>
    </location>
</feature>
<dbReference type="FunFam" id="2.60.40.10:FF:000547">
    <property type="entry name" value="Titin a"/>
    <property type="match status" value="2"/>
</dbReference>
<dbReference type="InterPro" id="IPR003961">
    <property type="entry name" value="FN3_dom"/>
</dbReference>
<dbReference type="SMART" id="SM00408">
    <property type="entry name" value="IGc2"/>
    <property type="match status" value="13"/>
</dbReference>
<feature type="domain" description="Fibronectin type-III" evidence="5">
    <location>
        <begin position="4667"/>
        <end position="4761"/>
    </location>
</feature>
<dbReference type="FunFam" id="2.60.40.10:FF:000012">
    <property type="entry name" value="titin isoform X1"/>
    <property type="match status" value="5"/>
</dbReference>
<feature type="domain" description="Fibronectin type-III" evidence="5">
    <location>
        <begin position="4378"/>
        <end position="4472"/>
    </location>
</feature>
<dbReference type="GO" id="GO:0048738">
    <property type="term" value="P:cardiac muscle tissue development"/>
    <property type="evidence" value="ECO:0007669"/>
    <property type="project" value="TreeGrafter"/>
</dbReference>
<feature type="domain" description="Ig-like" evidence="4">
    <location>
        <begin position="634"/>
        <end position="725"/>
    </location>
</feature>
<comment type="caution">
    <text evidence="6">The sequence shown here is derived from an EMBL/GenBank/DDBJ whole genome shotgun (WGS) entry which is preliminary data.</text>
</comment>
<dbReference type="SUPFAM" id="SSF49265">
    <property type="entry name" value="Fibronectin type III"/>
    <property type="match status" value="20"/>
</dbReference>
<evidence type="ECO:0000313" key="7">
    <source>
        <dbReference type="Proteomes" id="UP001142489"/>
    </source>
</evidence>
<feature type="domain" description="Ig-like" evidence="4">
    <location>
        <begin position="4572"/>
        <end position="4656"/>
    </location>
</feature>
<dbReference type="GO" id="GO:0031430">
    <property type="term" value="C:M band"/>
    <property type="evidence" value="ECO:0007669"/>
    <property type="project" value="TreeGrafter"/>
</dbReference>
<dbReference type="EMBL" id="JAPFRF010000001">
    <property type="protein sequence ID" value="KAJ7345586.1"/>
    <property type="molecule type" value="Genomic_DNA"/>
</dbReference>
<feature type="domain" description="Fibronectin type-III" evidence="5">
    <location>
        <begin position="4182"/>
        <end position="4278"/>
    </location>
</feature>
<feature type="domain" description="Fibronectin type-III" evidence="5">
    <location>
        <begin position="1227"/>
        <end position="1322"/>
    </location>
</feature>
<dbReference type="FunFam" id="2.60.40.10:FF:001408">
    <property type="entry name" value="titin isoform X1"/>
    <property type="match status" value="1"/>
</dbReference>
<dbReference type="FunFam" id="2.60.40.10:FF:000002">
    <property type="entry name" value="Titin a"/>
    <property type="match status" value="10"/>
</dbReference>
<sequence length="4978" mass="549437">MTFCVIPDSTRDDSGKYSLTLVNPAGEKAVFVNVRVLDTPGPVAEFKVSDVTKMTCQLSWTPPENDGGSPVTHYILEKREADRKTWATLIGDIKKTSFKVINLTPGTEYFFRVTAVNEYGPGIPRDTPKPILATDPLSEPDPPRKVEVTEITKNSATLGWLPPLRDGGSKIDGYIISYQEEGHAADHWTQYSIVKDLNIVVAGLKEGKTYKFRVAARNAVGVSLPREAEGKYEVKEQLMPPKILMPEQVSIKAGQKLRIEAHIYGKPNPTCKWMKGDHDVHISSRLAVHKGDSSSVLIIKDVTRKDSDYYSLKAENSAGVATQKIKVVVMDIPGPPQPPFEISDIDADACTLSWHIPLEDGGSNITNYVVEKCDVSRGDWITVVASVTKTNCRIGKLTPGQEYMFRVRAENRFGISEPLQSDKMIARFPFDVPSEPKNARVTKVNKDCIFVAWDRPDSDGGSPITGYLIERKERNSLLWVKANDTLVRSTEYPCAGLIEGLEYTFRIYALNKAGASKPSKPTDFVTARIPVDPPGKPEVIDVTKSTVSLVWTRPKHDGGSKLIGYFVEACKLPGDKWVRCNTTPHQIPQEEYTATGLEEGAQYQFRAIAKTAVNISWPSEPSDPITVQAENVPPKIELGVAMKSLIVVKAGSNICLEANVFGKPMPTITWTKEKEILKPAEGVKITTKRNLSTVELFSVNRKQTGDYTITAENASGSKSATVKLKVLDKPGPPASVKITTMYTDRAMLSWEPPLEDGGSDITNYIVDKRETSRPNWAQVSANVPITSCSVEKLIEGHEYQFRICAENKYGVGDPILTESAVAKNPYDVPGPCDPPVISNITKDFMTVSWKAPASDGGSPITGYIVEKRETKAVGWTKVNRKPVIERTIKATGLQEGAEYEFRVTALNKAGPGKPSAPSKAAYARDPQYPPGPPAFPKVVDTTRSSISLSWSKPAYDGGSPIIGYLVEVKRADTENWVRCNLPKNLPDTHYTVTGLTENTEYQFRIYAVNKVGYSDPSDVPDKHTAKDILIPPEGELDAELRKVLILRAGVTMRIYVPVRGRPPPKISWSKVDANIRDRQGMDIKSTDFDTFLRCENVNKYDAGKYVLSLENSCGKKSYTIVVKVLDTPGPPVNLIVKEASKDSAFISWEPPIIDGGSPVKNYVVEKRDAERKSWSTVATECPKTSFRISNLEEGKSYFFRVFAENEYGIGDPCETRDAVKASETPGPVVDLKAPVVTKSSCNLSWKKPVSDGGSRINAYLVELMVGENQWQEVMRSKNLQFSTRDLKEGNEYTFRVRAQNEAGYGTPSEITVVAKDDVVAPDLDLRDLPGLIYLAREGSSFRLKIPIKGKPMPVVTWKKGEDLTLTESGRVAFEATAVNTTLLVRDCHKDDAGKYTITLKNVAGHKEGTITMKVVGRPGIPTGPVKFEEVTADAITLKWGPPKDDGGSEITNYILEKRDNVNNKWVTCASAVQKTTFRVTRLHEGCEYTFRISAENKYGVGEGLKSEPVIARHPFDVPDAPPPPKIVAVRHDSVSLVWHDPKKTGGSPITGYHVEYKERNSILWKRANKIPLRMKDFRVTGLTEGLEYEFRVMAINLAGVGKPSLPSEPVVALDPIDAPGKPEVISVTRNSVTLIWTEPKYDGGHKLIGYIVEKRDLPAKTWMKANHVNVPECAYTVTDLFEGSKYEFRIRAKNTAGAISPPSETTGAIICMDEYEAPTIDLDPAVKEGLTVKAGETITMSALNIRGKPLPTSAWSKAGKDFKPTETIRIETSPTSSTLSIKYAARKDSGEYTITATNPFGTKQEHVHVKVLDVPGPPGPVEISNVSAEKATLTWTPPLEDGGSPIKSYILEKRETSRLLWTQVAEDIQTCRHVVTKLIQGNEYIFRVSAVNQYGTGEPTQSEPVKMVDRFGPPGPPGKPEVSNVTKNAVTVSWKRPADDGGSEITGYHLERREKKGVRWIRVSKKPLSDLRSKVTGLQEGNEYEFRVSAENRAGIGPPSDVSQPVLMKDAAYPPGPPSNPRVTDTTKTSASLTWGKPHYDGGLDIIGYVVEHQKEGEDTWVKDTTGTALRITVFVVANLQPGAKYNFRISAINAAGTGEPAMIPNVEIREREAAPDFELDAELRKTLVVRAGLSIRIFVPIRGRPTPEVTWTKDDIPLKARANIENTDSFSLLIITECNRYDAGKYVMTLENAAGKKTGFVNVRVLDTPGPPINLKPRDINKDSITLQWDMPLIDGGSRITNYIVEKRESTRKAYSTITTKCPKCSLRIPNLAEGCEYYFRVLAENEFGIGEPAETAEPIRASEAPSPPESLNIMDITRNSVSLAWPKPEHDGGSKITGYVIEAQKKGSTQWTHITTVKTLECVVKNLTENEEYTFQVMAVNSAGRSDPRESRPVVVKEQMMLPEFDLRGIYQKTVIARAGDNIKVEIPVLGRPRPTVAWKKEDQLLKQTQRVNVENTATATILSINECTRNDSGRYPISAKNIVGEVSDVVTIQVHDVPGPPTGPIKFDEISSDFVTFSWQPPLNDGGVPISNYVVEMRKTDSTAWAELATTVIRTTYKAARLITGTEYQFRVKAQNRYGSGPAISSENVIATFPFKVPGPPGTPQVIAATKDSITISWHEPLTDGGSPILGYHVERKERNSILWQTVSKTLMSGNIFKSSGLTDGIAYEFRVIAENMAGKSKPSKPSEPTFALDPIDPPGKPIPLNITRHAVALKWAKPEYNGGFKITGYTVEKRDLPNGRWLKANFSNILETEFTVSGLTEDAAYEFRIIARNAAGAVSQPSETSDAITCRDDIEAPRIMVDLKYKETLVLKAGELFKLEADVAGRPPPTLTWTKEGKDLEDTAKLEIKIADFSTVLTNKDSTRRDGGAYTLTASNPGGFAKHIFNVKVLDRPGPPEGPLAVADVTAEKCVLSWLPPLDDGGASIDHYVVEKRETSRLAWTTVTTEVPVTKLKVTKLLKGNEYVFRVMAVNKYGIGEALESEPVLAVNPYVVPDPPKMPEVTAANKDSMVVCWGRPDSDGGSPITNYIVERRDRAGMRWVKCNKRVVTDLRYKVSGLTEGHEYEYRVKAENAAGVSEPSPCSPFYKAADTVFKPGPPGNPRVLDTSKSSITIAWNKPIYDGGSEITGYMVEIALPEEDEWKVVTPSAGLKATSFTITDLKENQEYKIRIYAMNSEGIGEPAQVPGTPKAEERMLPPEIELDADLRKVVTLRACCTLRLFVPIKGRPAPEVKWAREHGESLDKATIESTSSYTLLTIANVNRFDSGKYMLTVENSSGSKSAFVIVRVLDTPGAPQNLKIKEITKSSVTLTWDPPLIDGGSKIKNYIVEKREATRKAYSTVMANCHKTSWKVENLQEGCNYYFRVLAENEYGIGLPIETSESVKVSERPLPPGKITLVDVTRNSVSLTWEKPEHDGGSRILGYIVEMQSKGSDKWATCATVKVTEATITGLIQGEEYSFRVSAQNEKGVSDPRQLSVPVIAKDLVIPPAFKLLFTTFSVLAGEDLKVDVPFIGRPKPTVAWLKDNVPLRQTTRVNEENTENNTLLTIKEACREDVGQYLVKLSNSAGEATEILNIVVLDKPGPPTGPVKIDDITADSITISWQPPKYDGGSSINNYIVEKRDTSTTLWQIVSATVARTTLKASRLKTGCEYQFRIAAENRYGKSTYLTSDSVVAQYPYKLPGPPGTPYVPVVSKDSMVVHWNEPVNDGGSKIIGYHLEYKERNSILWVKLNKAAIPDTKFKATGLEEGLEYEFRVYAENIVGIGKASKNSECYAAHDPCDPPGRPEPIIVTRNSVTLQWKKPEYDGGSKITGYIVEKKELPEGRWMKASFTNVIETQFAVTGLVENQRYEFRVIARNAAGVFSEPSESSGAVTARDEVDPPRISMDPKFKETLVLHAGESFKIDADVYGKPLPTIQWLKGDKELTNTARLDIKSTDFATTLSVKEAIRVDSGHYVLLVKNVAGEKTASIHVKVLDRPGPPEGPVVVTGVTVEKCMLSWKPPLQDGGSDISHYVVERRETSRLVWTLVDANVQTLSCKVTKLLEGNEYIFRIMAVNKYGVGEPLESEPVLAKNPFVVPLPPKAPEVTAVTKDSMVVVWERPASDGGSEILGYILEKRDKEGIRWTRCNKRLISELRYRVTGLIENHDYEYRVSAENAAGVSEPSPPSIYYKACDPIYKPGPPNNPKATDITKSSVFLSWGKPIYDGGSEIQGYIVEKCDVSVGDWEICTPPTGIKKTNMEVEKLLEKHEYKFRICAVNKAGVGEHADVPGTVIVEEKLEAPDLDLDMELRKIINVRAGGSLRLFVPIRGRPTPEVKWGKVDGDIREAAMIDITSSFTSLVLDNVNRFDSGKYTLTLENSSGMKSAFVSVRVLDTPGPPINLKIKEITKDSVSLGWEPPLVDGGAKIKNYIIEKREATRKAYAAVVTSCNKTSWKINQLQEGCYYSFRVSAENEFGIGVPEETSEPVKVAEVPQPPGKITVDDVTRSSVSLSWAKPEHDGGSKILQYIVEMQVKGSEKWSECARVKNLEAVVTNLTQGQEYLFRVMAVNEKGKSDPRSLAVPITAKDLVIEPDVRPAFHSYSIQVGQDLKIEVPISGRPKPKVTWTKDGILLKQTTRINVIDSANLTTLSIKETTKDDSGMYEVAVANIVGQKSASIEIITLDKPDPPKGPVKFDDISADSITLSWNPPAYTGGCQITNYIVHKRDTTTTVWETVSTTVARTTLKVSKLKTGTEYQFRIFAENRYGQSFALESDAVIAQYPYKEPGPPGTPFVTAVTKDSMVVQWHEPVNDGGSKIVGYHLEKKERNSILWTKVNKTVIQDTHYKTTNLEEGIEYEFRVSAENIVGIGKTSKVSECYVAHDPCDPPGCPEAIVVKRTSITLQWTKPEYDGGSKITGYVVEKRDLPDGRWMKASFTNITETQFTVTGLTEDQRYEFRVIARNAAGTISKPSDSTGPITAKDEVELPEFQWIQNIETQLL</sequence>
<dbReference type="Pfam" id="PF07679">
    <property type="entry name" value="I-set"/>
    <property type="match status" value="13"/>
</dbReference>
<feature type="domain" description="Fibronectin type-III" evidence="5">
    <location>
        <begin position="432"/>
        <end position="529"/>
    </location>
</feature>
<feature type="domain" description="Fibronectin type-III" evidence="5">
    <location>
        <begin position="4767"/>
        <end position="4861"/>
    </location>
</feature>
<dbReference type="FunFam" id="2.60.40.10:FF:000034">
    <property type="entry name" value="Titin isoform A"/>
    <property type="match status" value="8"/>
</dbReference>
<feature type="domain" description="Fibronectin type-III" evidence="5">
    <location>
        <begin position="932"/>
        <end position="1027"/>
    </location>
</feature>
<dbReference type="CDD" id="cd05748">
    <property type="entry name" value="Ig_Titin_like"/>
    <property type="match status" value="8"/>
</dbReference>
<feature type="region of interest" description="Disordered" evidence="3">
    <location>
        <begin position="910"/>
        <end position="933"/>
    </location>
</feature>
<evidence type="ECO:0000256" key="2">
    <source>
        <dbReference type="ARBA" id="ARBA00023319"/>
    </source>
</evidence>
<reference evidence="6" key="1">
    <citation type="journal article" date="2023" name="DNA Res.">
        <title>Chromosome-level genome assembly of Phrynocephalus forsythii using third-generation DNA sequencing and Hi-C analysis.</title>
        <authorList>
            <person name="Qi Y."/>
            <person name="Zhao W."/>
            <person name="Zhao Y."/>
            <person name="Niu C."/>
            <person name="Cao S."/>
            <person name="Zhang Y."/>
        </authorList>
    </citation>
    <scope>NUCLEOTIDE SEQUENCE</scope>
    <source>
        <tissue evidence="6">Muscle</tissue>
    </source>
</reference>
<keyword evidence="1" id="KW-0677">Repeat</keyword>
<feature type="domain" description="Fibronectin type-III" evidence="5">
    <location>
        <begin position="42"/>
        <end position="137"/>
    </location>
</feature>
<protein>
    <recommendedName>
        <fullName evidence="8">Titin</fullName>
    </recommendedName>
</protein>
<dbReference type="Gene3D" id="2.60.40.10">
    <property type="entry name" value="Immunoglobulins"/>
    <property type="match status" value="50"/>
</dbReference>
<dbReference type="FunFam" id="2.60.40.10:FF:000011">
    <property type="entry name" value="Titin b"/>
    <property type="match status" value="5"/>
</dbReference>
<feature type="domain" description="Fibronectin type-III" evidence="5">
    <location>
        <begin position="533"/>
        <end position="630"/>
    </location>
</feature>
<dbReference type="InterPro" id="IPR013783">
    <property type="entry name" value="Ig-like_fold"/>
</dbReference>
<evidence type="ECO:0000256" key="1">
    <source>
        <dbReference type="ARBA" id="ARBA00022737"/>
    </source>
</evidence>
<feature type="domain" description="Ig-like" evidence="4">
    <location>
        <begin position="3883"/>
        <end position="3970"/>
    </location>
</feature>
<feature type="domain" description="Fibronectin type-III" evidence="5">
    <location>
        <begin position="2309"/>
        <end position="2401"/>
    </location>
</feature>
<dbReference type="FunFam" id="2.60.40.10:FF:001610">
    <property type="entry name" value="titin isoform X1"/>
    <property type="match status" value="1"/>
</dbReference>
<dbReference type="PANTHER" id="PTHR14340">
    <property type="entry name" value="MICROFIBRIL-ASSOCIATED GLYCOPROTEIN 3"/>
    <property type="match status" value="1"/>
</dbReference>
<feature type="domain" description="Fibronectin type-III" evidence="5">
    <location>
        <begin position="1520"/>
        <end position="1615"/>
    </location>
</feature>
<dbReference type="InterPro" id="IPR013098">
    <property type="entry name" value="Ig_I-set"/>
</dbReference>
<feature type="domain" description="Ig-like" evidence="4">
    <location>
        <begin position="240"/>
        <end position="328"/>
    </location>
</feature>
<organism evidence="6 7">
    <name type="scientific">Phrynocephalus forsythii</name>
    <dbReference type="NCBI Taxonomy" id="171643"/>
    <lineage>
        <taxon>Eukaryota</taxon>
        <taxon>Metazoa</taxon>
        <taxon>Chordata</taxon>
        <taxon>Craniata</taxon>
        <taxon>Vertebrata</taxon>
        <taxon>Euteleostomi</taxon>
        <taxon>Lepidosauria</taxon>
        <taxon>Squamata</taxon>
        <taxon>Bifurcata</taxon>
        <taxon>Unidentata</taxon>
        <taxon>Episquamata</taxon>
        <taxon>Toxicofera</taxon>
        <taxon>Iguania</taxon>
        <taxon>Acrodonta</taxon>
        <taxon>Agamidae</taxon>
        <taxon>Agaminae</taxon>
        <taxon>Phrynocephalus</taxon>
    </lineage>
</organism>
<feature type="domain" description="Ig-like" evidence="4">
    <location>
        <begin position="1718"/>
        <end position="1810"/>
    </location>
</feature>
<feature type="domain" description="Fibronectin type-III" evidence="5">
    <location>
        <begin position="2017"/>
        <end position="2112"/>
    </location>
</feature>
<keyword evidence="7" id="KW-1185">Reference proteome</keyword>
<feature type="domain" description="Fibronectin type-III" evidence="5">
    <location>
        <begin position="2603"/>
        <end position="2698"/>
    </location>
</feature>
<keyword evidence="2" id="KW-0393">Immunoglobulin domain</keyword>
<feature type="domain" description="Fibronectin type-III" evidence="5">
    <location>
        <begin position="2701"/>
        <end position="2797"/>
    </location>
</feature>
<feature type="domain" description="Ig-like" evidence="4">
    <location>
        <begin position="2116"/>
        <end position="2205"/>
    </location>
</feature>
<feature type="domain" description="Fibronectin type-III" evidence="5">
    <location>
        <begin position="1916"/>
        <end position="2011"/>
    </location>
</feature>
<evidence type="ECO:0000256" key="3">
    <source>
        <dbReference type="SAM" id="MobiDB-lite"/>
    </source>
</evidence>
<feature type="domain" description="Fibronectin type-III" evidence="5">
    <location>
        <begin position="2503"/>
        <end position="2598"/>
    </location>
</feature>
<dbReference type="SMART" id="SM00060">
    <property type="entry name" value="FN3"/>
    <property type="match status" value="37"/>
</dbReference>
<proteinExistence type="predicted"/>
<feature type="domain" description="Fibronectin type-III" evidence="5">
    <location>
        <begin position="3685"/>
        <end position="3780"/>
    </location>
</feature>
<dbReference type="Proteomes" id="UP001142489">
    <property type="component" value="Unassembled WGS sequence"/>
</dbReference>
<feature type="domain" description="Fibronectin type-III" evidence="5">
    <location>
        <begin position="3393"/>
        <end position="3486"/>
    </location>
</feature>
<evidence type="ECO:0000313" key="6">
    <source>
        <dbReference type="EMBL" id="KAJ7345586.1"/>
    </source>
</evidence>
<dbReference type="FunFam" id="2.60.40.10:FF:000112">
    <property type="entry name" value="Titin a"/>
    <property type="match status" value="3"/>
</dbReference>
<feature type="domain" description="Fibronectin type-III" evidence="5">
    <location>
        <begin position="4865"/>
        <end position="4961"/>
    </location>
</feature>
<feature type="domain" description="Ig-like" evidence="4">
    <location>
        <begin position="4282"/>
        <end position="4369"/>
    </location>
</feature>
<dbReference type="InterPro" id="IPR036179">
    <property type="entry name" value="Ig-like_dom_sf"/>
</dbReference>
<feature type="domain" description="Fibronectin type-III" evidence="5">
    <location>
        <begin position="1817"/>
        <end position="1910"/>
    </location>
</feature>
<feature type="domain" description="Fibronectin type-III" evidence="5">
    <location>
        <begin position="2212"/>
        <end position="2306"/>
    </location>
</feature>
<dbReference type="GO" id="GO:0045214">
    <property type="term" value="P:sarcomere organization"/>
    <property type="evidence" value="ECO:0007669"/>
    <property type="project" value="TreeGrafter"/>
</dbReference>
<dbReference type="PROSITE" id="PS50835">
    <property type="entry name" value="IG_LIKE"/>
    <property type="match status" value="10"/>
</dbReference>
<evidence type="ECO:0008006" key="8">
    <source>
        <dbReference type="Google" id="ProtNLM"/>
    </source>
</evidence>
<dbReference type="InterPro" id="IPR036116">
    <property type="entry name" value="FN3_sf"/>
</dbReference>
<feature type="domain" description="Fibronectin type-III" evidence="5">
    <location>
        <begin position="3585"/>
        <end position="3679"/>
    </location>
</feature>
<feature type="domain" description="Fibronectin type-III" evidence="5">
    <location>
        <begin position="2899"/>
        <end position="2993"/>
    </location>
</feature>
<feature type="domain" description="Fibronectin type-III" evidence="5">
    <location>
        <begin position="335"/>
        <end position="431"/>
    </location>
</feature>
<feature type="domain" description="Fibronectin type-III" evidence="5">
    <location>
        <begin position="3296"/>
        <end position="3390"/>
    </location>
</feature>
<feature type="domain" description="Fibronectin type-III" evidence="5">
    <location>
        <begin position="1421"/>
        <end position="1516"/>
    </location>
</feature>
<feature type="domain" description="Fibronectin type-III" evidence="5">
    <location>
        <begin position="3783"/>
        <end position="3878"/>
    </location>
</feature>
<dbReference type="SUPFAM" id="SSF48726">
    <property type="entry name" value="Immunoglobulin"/>
    <property type="match status" value="13"/>
</dbReference>
<dbReference type="OrthoDB" id="5969272at2759"/>
<feature type="domain" description="Fibronectin type-III" evidence="5">
    <location>
        <begin position="732"/>
        <end position="825"/>
    </location>
</feature>
<dbReference type="FunFam" id="2.60.40.10:FF:000003">
    <property type="entry name" value="Titin isoform E"/>
    <property type="match status" value="9"/>
</dbReference>
<dbReference type="InterPro" id="IPR003598">
    <property type="entry name" value="Ig_sub2"/>
</dbReference>
<dbReference type="InterPro" id="IPR007110">
    <property type="entry name" value="Ig-like_dom"/>
</dbReference>
<feature type="domain" description="Ig-like" evidence="4">
    <location>
        <begin position="2801"/>
        <end position="2880"/>
    </location>
</feature>
<feature type="domain" description="Ig-like" evidence="4">
    <location>
        <begin position="3200"/>
        <end position="3289"/>
    </location>
</feature>
<dbReference type="FunFam" id="2.60.40.10:FF:000031">
    <property type="entry name" value="Myosin-binding protein C, slow type"/>
    <property type="match status" value="3"/>
</dbReference>
<evidence type="ECO:0000259" key="5">
    <source>
        <dbReference type="PROSITE" id="PS50853"/>
    </source>
</evidence>
<evidence type="ECO:0000259" key="4">
    <source>
        <dbReference type="PROSITE" id="PS50835"/>
    </source>
</evidence>
<gene>
    <name evidence="6" type="ORF">JRQ81_001536</name>
</gene>
<feature type="domain" description="Fibronectin type-III" evidence="5">
    <location>
        <begin position="1130"/>
        <end position="1224"/>
    </location>
</feature>
<feature type="domain" description="Ig-like" evidence="4">
    <location>
        <begin position="3490"/>
        <end position="3578"/>
    </location>
</feature>
<feature type="domain" description="Fibronectin type-III" evidence="5">
    <location>
        <begin position="1618"/>
        <end position="1714"/>
    </location>
</feature>
<dbReference type="PRINTS" id="PR00014">
    <property type="entry name" value="FNTYPEIII"/>
</dbReference>
<feature type="domain" description="Fibronectin type-III" evidence="5">
    <location>
        <begin position="3100"/>
        <end position="3196"/>
    </location>
</feature>
<dbReference type="CDD" id="cd00063">
    <property type="entry name" value="FN3"/>
    <property type="match status" value="37"/>
</dbReference>
<name>A0A9Q1B9B9_9SAUR</name>
<accession>A0A9Q1B9B9</accession>
<dbReference type="PANTHER" id="PTHR14340:SF13">
    <property type="entry name" value="TITIN"/>
    <property type="match status" value="1"/>
</dbReference>
<feature type="domain" description="Fibronectin type-III" evidence="5">
    <location>
        <begin position="831"/>
        <end position="926"/>
    </location>
</feature>
<dbReference type="PROSITE" id="PS50853">
    <property type="entry name" value="FN3"/>
    <property type="match status" value="37"/>
</dbReference>
<dbReference type="InterPro" id="IPR003599">
    <property type="entry name" value="Ig_sub"/>
</dbReference>
<dbReference type="SMART" id="SM00409">
    <property type="entry name" value="IG"/>
    <property type="match status" value="13"/>
</dbReference>
<feature type="domain" description="Fibronectin type-III" evidence="5">
    <location>
        <begin position="3981"/>
        <end position="4075"/>
    </location>
</feature>
<feature type="domain" description="Fibronectin type-III" evidence="5">
    <location>
        <begin position="4081"/>
        <end position="4176"/>
    </location>
</feature>
<dbReference type="FunFam" id="2.60.40.10:FF:000859">
    <property type="entry name" value="Titin b"/>
    <property type="match status" value="1"/>
</dbReference>
<dbReference type="FunFam" id="2.60.40.10:FF:000135">
    <property type="entry name" value="Titin a"/>
    <property type="match status" value="1"/>
</dbReference>
<dbReference type="GO" id="GO:0008307">
    <property type="term" value="F:structural constituent of muscle"/>
    <property type="evidence" value="ECO:0007669"/>
    <property type="project" value="TreeGrafter"/>
</dbReference>
<dbReference type="Pfam" id="PF00041">
    <property type="entry name" value="fn3"/>
    <property type="match status" value="37"/>
</dbReference>
<feature type="domain" description="Fibronectin type-III" evidence="5">
    <location>
        <begin position="142"/>
        <end position="237"/>
    </location>
</feature>